<dbReference type="Gene3D" id="2.60.60.20">
    <property type="entry name" value="PLAT/LH2 domain"/>
    <property type="match status" value="1"/>
</dbReference>
<protein>
    <recommendedName>
        <fullName evidence="2">PLAT domain-containing protein</fullName>
    </recommendedName>
</protein>
<comment type="caution">
    <text evidence="3">The sequence shown here is derived from an EMBL/GenBank/DDBJ whole genome shotgun (WGS) entry which is preliminary data.</text>
</comment>
<dbReference type="Proteomes" id="UP000663868">
    <property type="component" value="Unassembled WGS sequence"/>
</dbReference>
<feature type="domain" description="PLAT" evidence="2">
    <location>
        <begin position="1"/>
        <end position="94"/>
    </location>
</feature>
<dbReference type="PROSITE" id="PS50095">
    <property type="entry name" value="PLAT"/>
    <property type="match status" value="1"/>
</dbReference>
<dbReference type="InterPro" id="IPR036392">
    <property type="entry name" value="PLAT/LH2_dom_sf"/>
</dbReference>
<gene>
    <name evidence="3" type="ORF">KXQ929_LOCUS50924</name>
</gene>
<comment type="caution">
    <text evidence="1">Lacks conserved residue(s) required for the propagation of feature annotation.</text>
</comment>
<feature type="non-terminal residue" evidence="3">
    <location>
        <position position="1"/>
    </location>
</feature>
<organism evidence="3 4">
    <name type="scientific">Adineta steineri</name>
    <dbReference type="NCBI Taxonomy" id="433720"/>
    <lineage>
        <taxon>Eukaryota</taxon>
        <taxon>Metazoa</taxon>
        <taxon>Spiralia</taxon>
        <taxon>Gnathifera</taxon>
        <taxon>Rotifera</taxon>
        <taxon>Eurotatoria</taxon>
        <taxon>Bdelloidea</taxon>
        <taxon>Adinetida</taxon>
        <taxon>Adinetidae</taxon>
        <taxon>Adineta</taxon>
    </lineage>
</organism>
<evidence type="ECO:0000256" key="1">
    <source>
        <dbReference type="PROSITE-ProRule" id="PRU00152"/>
    </source>
</evidence>
<evidence type="ECO:0000313" key="3">
    <source>
        <dbReference type="EMBL" id="CAF4399267.1"/>
    </source>
</evidence>
<dbReference type="SUPFAM" id="SSF49723">
    <property type="entry name" value="Lipase/lipooxygenase domain (PLAT/LH2 domain)"/>
    <property type="match status" value="1"/>
</dbReference>
<reference evidence="3" key="1">
    <citation type="submission" date="2021-02" db="EMBL/GenBank/DDBJ databases">
        <authorList>
            <person name="Nowell W R."/>
        </authorList>
    </citation>
    <scope>NUCLEOTIDE SEQUENCE</scope>
</reference>
<dbReference type="Pfam" id="PF01477">
    <property type="entry name" value="PLAT"/>
    <property type="match status" value="1"/>
</dbReference>
<name>A0A820NXR4_9BILA</name>
<dbReference type="InterPro" id="IPR001024">
    <property type="entry name" value="PLAT/LH2_dom"/>
</dbReference>
<dbReference type="AlphaFoldDB" id="A0A820NXR4"/>
<proteinExistence type="predicted"/>
<sequence>WIYSVTIKTQAVLPAQTNLRGKIVLSIYGENSSLNDAILSSGRLMYGLFHAGSEDTIEMKSPKRLGEIHSIELRLEVSEWQSWLCDMIEIIDLT</sequence>
<evidence type="ECO:0000259" key="2">
    <source>
        <dbReference type="PROSITE" id="PS50095"/>
    </source>
</evidence>
<dbReference type="EMBL" id="CAJOBB010024239">
    <property type="protein sequence ID" value="CAF4399267.1"/>
    <property type="molecule type" value="Genomic_DNA"/>
</dbReference>
<evidence type="ECO:0000313" key="4">
    <source>
        <dbReference type="Proteomes" id="UP000663868"/>
    </source>
</evidence>
<accession>A0A820NXR4</accession>